<dbReference type="Proteomes" id="UP000049983">
    <property type="component" value="Unassembled WGS sequence"/>
</dbReference>
<dbReference type="AlphaFoldDB" id="A0A0M6Z550"/>
<name>A0A0M6Z550_9HYPH</name>
<evidence type="ECO:0000313" key="1">
    <source>
        <dbReference type="EMBL" id="CTQ71422.1"/>
    </source>
</evidence>
<organism evidence="1 2">
    <name type="scientific">Roseibium album</name>
    <dbReference type="NCBI Taxonomy" id="311410"/>
    <lineage>
        <taxon>Bacteria</taxon>
        <taxon>Pseudomonadati</taxon>
        <taxon>Pseudomonadota</taxon>
        <taxon>Alphaproteobacteria</taxon>
        <taxon>Hyphomicrobiales</taxon>
        <taxon>Stappiaceae</taxon>
        <taxon>Roseibium</taxon>
    </lineage>
</organism>
<accession>A0A0M6Z550</accession>
<proteinExistence type="predicted"/>
<protein>
    <submittedName>
        <fullName evidence="1">Uncharacterized protein</fullName>
    </submittedName>
</protein>
<keyword evidence="2" id="KW-1185">Reference proteome</keyword>
<gene>
    <name evidence="1" type="ORF">LA5096_02910</name>
</gene>
<evidence type="ECO:0000313" key="2">
    <source>
        <dbReference type="Proteomes" id="UP000049983"/>
    </source>
</evidence>
<dbReference type="EMBL" id="CXWC01000010">
    <property type="protein sequence ID" value="CTQ71422.1"/>
    <property type="molecule type" value="Genomic_DNA"/>
</dbReference>
<reference evidence="2" key="1">
    <citation type="submission" date="2015-07" db="EMBL/GenBank/DDBJ databases">
        <authorList>
            <person name="Rodrigo-Torres Lidia"/>
            <person name="Arahal R.David."/>
        </authorList>
    </citation>
    <scope>NUCLEOTIDE SEQUENCE [LARGE SCALE GENOMIC DNA]</scope>
    <source>
        <strain evidence="2">CECT 5096</strain>
    </source>
</reference>
<sequence>MFAGLIAVFAAILYKINTNESGVPSDAFASTVVIGPDAEVLQVTFAESIMLVLVREGSKTALLRIDPLSGKQIGRTEFVAR</sequence>